<keyword evidence="2 6" id="KW-0808">Transferase</keyword>
<dbReference type="NCBIfam" id="NF007772">
    <property type="entry name" value="PRK10458.1"/>
    <property type="match status" value="1"/>
</dbReference>
<dbReference type="PANTHER" id="PTHR10629:SF52">
    <property type="entry name" value="DNA (CYTOSINE-5)-METHYLTRANSFERASE 1"/>
    <property type="match status" value="1"/>
</dbReference>
<dbReference type="InterPro" id="IPR040743">
    <property type="entry name" value="DNA_meth_N"/>
</dbReference>
<evidence type="ECO:0000256" key="2">
    <source>
        <dbReference type="ARBA" id="ARBA00022679"/>
    </source>
</evidence>
<dbReference type="PROSITE" id="PS51679">
    <property type="entry name" value="SAM_MT_C5"/>
    <property type="match status" value="1"/>
</dbReference>
<sequence>MKELQPVINELIAQSRDAEKYKQEEELCLLKKVLEIYDQKVVAEVLRAVSGSDWTRETINRWVNGKLTNKRLVEVEIKMLKSLLPSPPAHYDQSRFRFVDLFAGIGGIRSGFEDIGGKCVFTSEWNDYAVRTYKANWYCDENDHIFNSDIRDVTLSNQEDITEEQAYTHIDNSIPDHDVLLAGFPCQPFSLAGVSKKNSLGRKHGFECDTQGTLFFDVARIIMAKKPAVFVLENVKNLKSHDKGKTFRVIMDTLNELGYDVADADSMGSDDPKIIDGKHFLPQHRERIVLVGFRRDLKLAEGFTLRDIAKEFPERRPALKDLLDTEVNDKYILTPKLWDYLYKYAKKHKEKGNGFGFGLVNSLDKTTCCRTLSARYHKDGSEILIDRGWDMSVGEKEFNDPENMARRPRRLTPRECARLMGFEKPGKETFRIPVSDTQAYRQFGNSVIVPVFAAVARLLDSRIARAVEIRKSKKLSNAS</sequence>
<protein>
    <recommendedName>
        <fullName evidence="8">Cytosine-specific methyltransferase</fullName>
        <ecNumber evidence="8">2.1.1.37</ecNumber>
    </recommendedName>
</protein>
<dbReference type="EC" id="2.1.1.37" evidence="8"/>
<keyword evidence="3 6" id="KW-0949">S-adenosyl-L-methionine</keyword>
<comment type="catalytic activity">
    <reaction evidence="5 8">
        <text>a 2'-deoxycytidine in DNA + S-adenosyl-L-methionine = a 5-methyl-2'-deoxycytidine in DNA + S-adenosyl-L-homocysteine + H(+)</text>
        <dbReference type="Rhea" id="RHEA:13681"/>
        <dbReference type="Rhea" id="RHEA-COMP:11369"/>
        <dbReference type="Rhea" id="RHEA-COMP:11370"/>
        <dbReference type="ChEBI" id="CHEBI:15378"/>
        <dbReference type="ChEBI" id="CHEBI:57856"/>
        <dbReference type="ChEBI" id="CHEBI:59789"/>
        <dbReference type="ChEBI" id="CHEBI:85452"/>
        <dbReference type="ChEBI" id="CHEBI:85454"/>
        <dbReference type="EC" id="2.1.1.37"/>
    </reaction>
</comment>
<feature type="active site" evidence="6">
    <location>
        <position position="186"/>
    </location>
</feature>
<evidence type="ECO:0000256" key="5">
    <source>
        <dbReference type="ARBA" id="ARBA00047422"/>
    </source>
</evidence>
<proteinExistence type="inferred from homology"/>
<dbReference type="Gene3D" id="3.40.50.150">
    <property type="entry name" value="Vaccinia Virus protein VP39"/>
    <property type="match status" value="1"/>
</dbReference>
<evidence type="ECO:0000256" key="4">
    <source>
        <dbReference type="ARBA" id="ARBA00022747"/>
    </source>
</evidence>
<dbReference type="EMBL" id="CABGHF010000029">
    <property type="protein sequence ID" value="VUS92852.1"/>
    <property type="molecule type" value="Genomic_DNA"/>
</dbReference>
<dbReference type="GO" id="GO:0032259">
    <property type="term" value="P:methylation"/>
    <property type="evidence" value="ECO:0007669"/>
    <property type="project" value="UniProtKB-KW"/>
</dbReference>
<evidence type="ECO:0000313" key="11">
    <source>
        <dbReference type="Proteomes" id="UP000318370"/>
    </source>
</evidence>
<dbReference type="SUPFAM" id="SSF53335">
    <property type="entry name" value="S-adenosyl-L-methionine-dependent methyltransferases"/>
    <property type="match status" value="1"/>
</dbReference>
<dbReference type="GO" id="GO:0003886">
    <property type="term" value="F:DNA (cytosine-5-)-methyltransferase activity"/>
    <property type="evidence" value="ECO:0007669"/>
    <property type="project" value="UniProtKB-EC"/>
</dbReference>
<evidence type="ECO:0000256" key="8">
    <source>
        <dbReference type="RuleBase" id="RU000417"/>
    </source>
</evidence>
<feature type="domain" description="DNA methylase N-terminal" evidence="9">
    <location>
        <begin position="29"/>
        <end position="84"/>
    </location>
</feature>
<evidence type="ECO:0000313" key="10">
    <source>
        <dbReference type="EMBL" id="VUS92852.1"/>
    </source>
</evidence>
<organism evidence="10 11">
    <name type="scientific">Klebsiella spallanzanii</name>
    <dbReference type="NCBI Taxonomy" id="2587528"/>
    <lineage>
        <taxon>Bacteria</taxon>
        <taxon>Pseudomonadati</taxon>
        <taxon>Pseudomonadota</taxon>
        <taxon>Gammaproteobacteria</taxon>
        <taxon>Enterobacterales</taxon>
        <taxon>Enterobacteriaceae</taxon>
        <taxon>Klebsiella/Raoultella group</taxon>
        <taxon>Klebsiella</taxon>
    </lineage>
</organism>
<dbReference type="InterPro" id="IPR001525">
    <property type="entry name" value="C5_MeTfrase"/>
</dbReference>
<dbReference type="CDD" id="cd00315">
    <property type="entry name" value="Cyt_C5_DNA_methylase"/>
    <property type="match status" value="1"/>
</dbReference>
<dbReference type="PANTHER" id="PTHR10629">
    <property type="entry name" value="CYTOSINE-SPECIFIC METHYLTRANSFERASE"/>
    <property type="match status" value="1"/>
</dbReference>
<dbReference type="Gene3D" id="1.10.260.140">
    <property type="match status" value="1"/>
</dbReference>
<dbReference type="RefSeq" id="WP_142463600.1">
    <property type="nucleotide sequence ID" value="NZ_CABGHF010000029.1"/>
</dbReference>
<dbReference type="Pfam" id="PF18284">
    <property type="entry name" value="DNA_meth_N"/>
    <property type="match status" value="1"/>
</dbReference>
<dbReference type="InterPro" id="IPR050390">
    <property type="entry name" value="C5-Methyltransferase"/>
</dbReference>
<dbReference type="AlphaFoldDB" id="A0A564MGR1"/>
<evidence type="ECO:0000256" key="6">
    <source>
        <dbReference type="PROSITE-ProRule" id="PRU01016"/>
    </source>
</evidence>
<dbReference type="Pfam" id="PF00145">
    <property type="entry name" value="DNA_methylase"/>
    <property type="match status" value="1"/>
</dbReference>
<dbReference type="GO" id="GO:0044027">
    <property type="term" value="P:negative regulation of gene expression via chromosomal CpG island methylation"/>
    <property type="evidence" value="ECO:0007669"/>
    <property type="project" value="TreeGrafter"/>
</dbReference>
<keyword evidence="4" id="KW-0680">Restriction system</keyword>
<dbReference type="PRINTS" id="PR00105">
    <property type="entry name" value="C5METTRFRASE"/>
</dbReference>
<dbReference type="InterPro" id="IPR018117">
    <property type="entry name" value="C5_DNA_meth_AS"/>
</dbReference>
<accession>A0A564MGR1</accession>
<evidence type="ECO:0000259" key="9">
    <source>
        <dbReference type="Pfam" id="PF18284"/>
    </source>
</evidence>
<dbReference type="InterPro" id="IPR029063">
    <property type="entry name" value="SAM-dependent_MTases_sf"/>
</dbReference>
<evidence type="ECO:0000256" key="1">
    <source>
        <dbReference type="ARBA" id="ARBA00022603"/>
    </source>
</evidence>
<dbReference type="NCBIfam" id="TIGR00675">
    <property type="entry name" value="dcm"/>
    <property type="match status" value="1"/>
</dbReference>
<evidence type="ECO:0000256" key="3">
    <source>
        <dbReference type="ARBA" id="ARBA00022691"/>
    </source>
</evidence>
<gene>
    <name evidence="10" type="primary">dcm_3</name>
    <name evidence="10" type="ORF">SB6408_05796</name>
</gene>
<evidence type="ECO:0000256" key="7">
    <source>
        <dbReference type="RuleBase" id="RU000416"/>
    </source>
</evidence>
<dbReference type="GO" id="GO:0009307">
    <property type="term" value="P:DNA restriction-modification system"/>
    <property type="evidence" value="ECO:0007669"/>
    <property type="project" value="UniProtKB-KW"/>
</dbReference>
<comment type="similarity">
    <text evidence="6 7">Belongs to the class I-like SAM-binding methyltransferase superfamily. C5-methyltransferase family.</text>
</comment>
<dbReference type="Proteomes" id="UP000318370">
    <property type="component" value="Unassembled WGS sequence"/>
</dbReference>
<dbReference type="GO" id="GO:0003677">
    <property type="term" value="F:DNA binding"/>
    <property type="evidence" value="ECO:0007669"/>
    <property type="project" value="TreeGrafter"/>
</dbReference>
<dbReference type="InterPro" id="IPR031303">
    <property type="entry name" value="C5_meth_CS"/>
</dbReference>
<dbReference type="Gene3D" id="3.90.120.30">
    <property type="match status" value="1"/>
</dbReference>
<keyword evidence="1 6" id="KW-0489">Methyltransferase</keyword>
<dbReference type="PROSITE" id="PS00094">
    <property type="entry name" value="C5_MTASE_1"/>
    <property type="match status" value="1"/>
</dbReference>
<name>A0A564MGR1_9ENTR</name>
<dbReference type="PROSITE" id="PS00095">
    <property type="entry name" value="C5_MTASE_2"/>
    <property type="match status" value="1"/>
</dbReference>
<reference evidence="10 11" key="1">
    <citation type="submission" date="2019-07" db="EMBL/GenBank/DDBJ databases">
        <authorList>
            <person name="Brisse S."/>
            <person name="Rodrigues C."/>
            <person name="Thorpe H."/>
        </authorList>
    </citation>
    <scope>NUCLEOTIDE SEQUENCE [LARGE SCALE GENOMIC DNA]</scope>
    <source>
        <strain evidence="10">SB6408</strain>
    </source>
</reference>